<reference evidence="12" key="1">
    <citation type="journal article" date="2019" name="Int. J. Syst. Evol. Microbiol.">
        <title>The Global Catalogue of Microorganisms (GCM) 10K type strain sequencing project: providing services to taxonomists for standard genome sequencing and annotation.</title>
        <authorList>
            <consortium name="The Broad Institute Genomics Platform"/>
            <consortium name="The Broad Institute Genome Sequencing Center for Infectious Disease"/>
            <person name="Wu L."/>
            <person name="Ma J."/>
        </authorList>
    </citation>
    <scope>NUCLEOTIDE SEQUENCE [LARGE SCALE GENOMIC DNA]</scope>
    <source>
        <strain evidence="12">JCM 16929</strain>
    </source>
</reference>
<dbReference type="PANTHER" id="PTHR43562:SF1">
    <property type="entry name" value="NA(+)_H(+) ANTIPORTER YJBQ-RELATED"/>
    <property type="match status" value="1"/>
</dbReference>
<evidence type="ECO:0000256" key="7">
    <source>
        <dbReference type="ARBA" id="ARBA00023065"/>
    </source>
</evidence>
<keyword evidence="3" id="KW-0813">Transport</keyword>
<dbReference type="PANTHER" id="PTHR43562">
    <property type="entry name" value="NAPA-TYPE SODIUM/HYDROGEN ANTIPORTER"/>
    <property type="match status" value="1"/>
</dbReference>
<sequence length="394" mass="39820">MTSTGLVIVLAVAAGVSLVRGLLPRLPLPGPLLELLCGLMLGPTVFGLVPVDPLLSAVSVLGMSFVLFLAGYELDVRGLVGPGERPARTGLVISLVLAPIATGVLWLIGWDLRAAGLVACALLATSVGLVGPLLRDSGLATHRVGRLTLAGAALGEIAAIVAISVGFGAARTPLASLALLGVILALGALTAWVFAFVARSPRIRAAVLAQADGGGQARVRLAVLAVAGFALLASTLGLEAVLGAFLAGGLARLVDPDPETTHPGFLIKLDALGFGLLIPVFFVTSGLRLDLRPVLADPRAVLVVPVLLILLLAVRGTAALAYRPVLPARDVLTAGLLLATSLPFLLVAAEIGESSQFLDHAQAGALALTGVLSVVVLPTVAVGLGRRSFAAGVP</sequence>
<keyword evidence="4" id="KW-0050">Antiport</keyword>
<feature type="transmembrane region" description="Helical" evidence="9">
    <location>
        <begin position="271"/>
        <end position="289"/>
    </location>
</feature>
<comment type="similarity">
    <text evidence="2">Belongs to the monovalent cation:proton antiporter 2 (CPA2) transporter (TC 2.A.37) family.</text>
</comment>
<dbReference type="InterPro" id="IPR006153">
    <property type="entry name" value="Cation/H_exchanger_TM"/>
</dbReference>
<name>A0ABP6ZR54_9ACTN</name>
<feature type="transmembrane region" description="Helical" evidence="9">
    <location>
        <begin position="363"/>
        <end position="384"/>
    </location>
</feature>
<protein>
    <submittedName>
        <fullName evidence="11">Cation:proton antiporter</fullName>
    </submittedName>
</protein>
<dbReference type="InterPro" id="IPR038770">
    <property type="entry name" value="Na+/solute_symporter_sf"/>
</dbReference>
<comment type="subcellular location">
    <subcellularLocation>
        <location evidence="1">Membrane</location>
        <topology evidence="1">Multi-pass membrane protein</topology>
    </subcellularLocation>
</comment>
<dbReference type="EMBL" id="BAABAB010000013">
    <property type="protein sequence ID" value="GAA3616570.1"/>
    <property type="molecule type" value="Genomic_DNA"/>
</dbReference>
<evidence type="ECO:0000313" key="12">
    <source>
        <dbReference type="Proteomes" id="UP001501490"/>
    </source>
</evidence>
<feature type="transmembrane region" description="Helical" evidence="9">
    <location>
        <begin position="147"/>
        <end position="169"/>
    </location>
</feature>
<evidence type="ECO:0000256" key="9">
    <source>
        <dbReference type="SAM" id="Phobius"/>
    </source>
</evidence>
<dbReference type="Proteomes" id="UP001501490">
    <property type="component" value="Unassembled WGS sequence"/>
</dbReference>
<evidence type="ECO:0000259" key="10">
    <source>
        <dbReference type="Pfam" id="PF00999"/>
    </source>
</evidence>
<evidence type="ECO:0000256" key="5">
    <source>
        <dbReference type="ARBA" id="ARBA00022692"/>
    </source>
</evidence>
<gene>
    <name evidence="11" type="ORF">GCM10022236_18360</name>
</gene>
<keyword evidence="5 9" id="KW-0812">Transmembrane</keyword>
<evidence type="ECO:0000256" key="1">
    <source>
        <dbReference type="ARBA" id="ARBA00004141"/>
    </source>
</evidence>
<evidence type="ECO:0000256" key="2">
    <source>
        <dbReference type="ARBA" id="ARBA00005551"/>
    </source>
</evidence>
<comment type="caution">
    <text evidence="11">The sequence shown here is derived from an EMBL/GenBank/DDBJ whole genome shotgun (WGS) entry which is preliminary data.</text>
</comment>
<evidence type="ECO:0000256" key="8">
    <source>
        <dbReference type="ARBA" id="ARBA00023136"/>
    </source>
</evidence>
<keyword evidence="6 9" id="KW-1133">Transmembrane helix</keyword>
<feature type="transmembrane region" description="Helical" evidence="9">
    <location>
        <begin position="90"/>
        <end position="108"/>
    </location>
</feature>
<dbReference type="RefSeq" id="WP_344803653.1">
    <property type="nucleotide sequence ID" value="NZ_BAABAB010000013.1"/>
</dbReference>
<feature type="transmembrane region" description="Helical" evidence="9">
    <location>
        <begin position="301"/>
        <end position="325"/>
    </location>
</feature>
<feature type="transmembrane region" description="Helical" evidence="9">
    <location>
        <begin position="219"/>
        <end position="251"/>
    </location>
</feature>
<keyword evidence="12" id="KW-1185">Reference proteome</keyword>
<dbReference type="Pfam" id="PF00999">
    <property type="entry name" value="Na_H_Exchanger"/>
    <property type="match status" value="1"/>
</dbReference>
<feature type="transmembrane region" description="Helical" evidence="9">
    <location>
        <begin position="114"/>
        <end position="135"/>
    </location>
</feature>
<evidence type="ECO:0000256" key="4">
    <source>
        <dbReference type="ARBA" id="ARBA00022449"/>
    </source>
</evidence>
<feature type="domain" description="Cation/H+ exchanger transmembrane" evidence="10">
    <location>
        <begin position="17"/>
        <end position="380"/>
    </location>
</feature>
<evidence type="ECO:0000256" key="3">
    <source>
        <dbReference type="ARBA" id="ARBA00022448"/>
    </source>
</evidence>
<feature type="transmembrane region" description="Helical" evidence="9">
    <location>
        <begin position="175"/>
        <end position="198"/>
    </location>
</feature>
<feature type="transmembrane region" description="Helical" evidence="9">
    <location>
        <begin position="45"/>
        <end position="69"/>
    </location>
</feature>
<dbReference type="Gene3D" id="1.20.1530.20">
    <property type="match status" value="1"/>
</dbReference>
<proteinExistence type="inferred from homology"/>
<feature type="transmembrane region" description="Helical" evidence="9">
    <location>
        <begin position="331"/>
        <end position="351"/>
    </location>
</feature>
<evidence type="ECO:0000256" key="6">
    <source>
        <dbReference type="ARBA" id="ARBA00022989"/>
    </source>
</evidence>
<evidence type="ECO:0000313" key="11">
    <source>
        <dbReference type="EMBL" id="GAA3616570.1"/>
    </source>
</evidence>
<keyword evidence="8 9" id="KW-0472">Membrane</keyword>
<organism evidence="11 12">
    <name type="scientific">Microlunatus ginsengisoli</name>
    <dbReference type="NCBI Taxonomy" id="363863"/>
    <lineage>
        <taxon>Bacteria</taxon>
        <taxon>Bacillati</taxon>
        <taxon>Actinomycetota</taxon>
        <taxon>Actinomycetes</taxon>
        <taxon>Propionibacteriales</taxon>
        <taxon>Propionibacteriaceae</taxon>
        <taxon>Microlunatus</taxon>
    </lineage>
</organism>
<keyword evidence="7" id="KW-0406">Ion transport</keyword>
<accession>A0ABP6ZR54</accession>